<evidence type="ECO:0000256" key="2">
    <source>
        <dbReference type="SAM" id="Phobius"/>
    </source>
</evidence>
<feature type="region of interest" description="Disordered" evidence="1">
    <location>
        <begin position="102"/>
        <end position="133"/>
    </location>
</feature>
<feature type="compositionally biased region" description="Polar residues" evidence="1">
    <location>
        <begin position="109"/>
        <end position="121"/>
    </location>
</feature>
<dbReference type="RefSeq" id="WP_074961242.1">
    <property type="nucleotide sequence ID" value="NZ_FOKQ01000014.1"/>
</dbReference>
<dbReference type="Proteomes" id="UP000182192">
    <property type="component" value="Unassembled WGS sequence"/>
</dbReference>
<evidence type="ECO:0000313" key="3">
    <source>
        <dbReference type="EMBL" id="SFC49579.1"/>
    </source>
</evidence>
<reference evidence="3 4" key="1">
    <citation type="submission" date="2016-10" db="EMBL/GenBank/DDBJ databases">
        <authorList>
            <person name="de Groot N.N."/>
        </authorList>
    </citation>
    <scope>NUCLEOTIDE SEQUENCE [LARGE SCALE GENOMIC DNA]</scope>
    <source>
        <strain evidence="3 4">AR67</strain>
    </source>
</reference>
<dbReference type="OrthoDB" id="9804660at2"/>
<keyword evidence="2" id="KW-0472">Membrane</keyword>
<keyword evidence="2" id="KW-1133">Transmembrane helix</keyword>
<evidence type="ECO:0008006" key="5">
    <source>
        <dbReference type="Google" id="ProtNLM"/>
    </source>
</evidence>
<keyword evidence="2" id="KW-0812">Transmembrane</keyword>
<evidence type="ECO:0000313" key="4">
    <source>
        <dbReference type="Proteomes" id="UP000182192"/>
    </source>
</evidence>
<dbReference type="Gene3D" id="3.30.10.20">
    <property type="match status" value="1"/>
</dbReference>
<gene>
    <name evidence="3" type="ORF">SAMN02910406_01806</name>
</gene>
<evidence type="ECO:0000256" key="1">
    <source>
        <dbReference type="SAM" id="MobiDB-lite"/>
    </source>
</evidence>
<protein>
    <recommendedName>
        <fullName evidence="5">PASTA domain-containing protein</fullName>
    </recommendedName>
</protein>
<sequence>MKKENISEIRRSLEPSAEMKRRVMERAAKLEAGRKTFGNEKTTTDSSTITAFGTKDKKEQTTMSVNRSDIIKVKSHLPAAVISVAACAAVVIGIAAVNMNEKTPKPLPTTGQDSSMTTDDQTITKDEELSPEDVMTVTESDGSSFTITDKDRIAAIDAIVEKTKKCHIWYGEAVPTERTLEYYVDGKQRIVEISGEQLSTYHPDSDPHPEICWVVTVDGGSYALCEFTPDEPYYQLYYATQKGGNLTFRKQNNKNNDSNNEDEFYDNPFDEEYHNEEAARKLRSIIDDIRKNSTPQFETENLYYYYEEHLPSGDDCRADCSFKLDGNYYDIELYWDSDLIRLDVCEWSDGKDLTLLYKDTQNWIAEFDEVFGSLTDIPDESGAQPEDTAEIEWFGEDDTAFGAQEDEPSDDMVKIPELFELTEEQAVAALKKAGLNCLIRYNFDSTEKGYVCSYYGDPDTDNYVNKGTYIAVDISLGEYDGPIEMVKPEFATWYYPTKESKLKVPVPDCLSGSYTFNIYFGTDPEYTTTTDDIKGVKNITLDVYASDKERFVVYAKKNNSAEENLIRYATYEFDYTSETWTLIGELNTDGLLGAN</sequence>
<feature type="transmembrane region" description="Helical" evidence="2">
    <location>
        <begin position="77"/>
        <end position="97"/>
    </location>
</feature>
<dbReference type="EMBL" id="FOKQ01000014">
    <property type="protein sequence ID" value="SFC49579.1"/>
    <property type="molecule type" value="Genomic_DNA"/>
</dbReference>
<name>A0A1I1JLT3_RUMAL</name>
<accession>A0A1I1JLT3</accession>
<proteinExistence type="predicted"/>
<organism evidence="3 4">
    <name type="scientific">Ruminococcus albus</name>
    <dbReference type="NCBI Taxonomy" id="1264"/>
    <lineage>
        <taxon>Bacteria</taxon>
        <taxon>Bacillati</taxon>
        <taxon>Bacillota</taxon>
        <taxon>Clostridia</taxon>
        <taxon>Eubacteriales</taxon>
        <taxon>Oscillospiraceae</taxon>
        <taxon>Ruminococcus</taxon>
    </lineage>
</organism>
<dbReference type="AlphaFoldDB" id="A0A1I1JLT3"/>